<dbReference type="InterPro" id="IPR013328">
    <property type="entry name" value="6PGD_dom2"/>
</dbReference>
<dbReference type="Pfam" id="PF00984">
    <property type="entry name" value="UDPG_MGDP_dh"/>
    <property type="match status" value="1"/>
</dbReference>
<organism evidence="4">
    <name type="scientific">Tupanvirus deep ocean</name>
    <dbReference type="NCBI Taxonomy" id="2126984"/>
    <lineage>
        <taxon>Viruses</taxon>
        <taxon>Varidnaviria</taxon>
        <taxon>Bamfordvirae</taxon>
        <taxon>Nucleocytoviricota</taxon>
        <taxon>Megaviricetes</taxon>
        <taxon>Imitervirales</taxon>
        <taxon>Mimiviridae</taxon>
        <taxon>Megamimivirinae</taxon>
        <taxon>Tupanvirus</taxon>
        <taxon>Tupanvirus altamarinense</taxon>
    </lineage>
</organism>
<evidence type="ECO:0000259" key="3">
    <source>
        <dbReference type="Pfam" id="PF03721"/>
    </source>
</evidence>
<reference evidence="4" key="2">
    <citation type="journal article" date="2018" name="Nat. Commun.">
        <title>Tailed giant Tupanvirus possesses the most complete translational apparatus of the known virosphere.</title>
        <authorList>
            <person name="Abrahao J."/>
            <person name="Silva L."/>
            <person name="Silva L.S."/>
            <person name="Khalil J.Y.B."/>
            <person name="Rodrigues R."/>
            <person name="Arantes T."/>
            <person name="Assis F."/>
            <person name="Boratto P."/>
            <person name="Andrade M."/>
            <person name="Kroon E.G."/>
            <person name="Ribeiro B."/>
            <person name="Bergier I."/>
            <person name="Seligmann H."/>
            <person name="Ghigo E."/>
            <person name="Colson P."/>
            <person name="Levasseur A."/>
            <person name="Kroemer G."/>
            <person name="Raoult D."/>
            <person name="La Scola B."/>
        </authorList>
    </citation>
    <scope>NUCLEOTIDE SEQUENCE [LARGE SCALE GENOMIC DNA]</scope>
    <source>
        <strain evidence="4">Deep ocean</strain>
    </source>
</reference>
<name>A0A6N1NEX3_9VIRU</name>
<dbReference type="InterPro" id="IPR036291">
    <property type="entry name" value="NAD(P)-bd_dom_sf"/>
</dbReference>
<feature type="domain" description="UDP-glucose/GDP-mannose dehydrogenase dimerisation" evidence="2">
    <location>
        <begin position="167"/>
        <end position="258"/>
    </location>
</feature>
<dbReference type="GO" id="GO:0016616">
    <property type="term" value="F:oxidoreductase activity, acting on the CH-OH group of donors, NAD or NADP as acceptor"/>
    <property type="evidence" value="ECO:0007669"/>
    <property type="project" value="InterPro"/>
</dbReference>
<proteinExistence type="inferred from homology"/>
<dbReference type="InterPro" id="IPR008927">
    <property type="entry name" value="6-PGluconate_DH-like_C_sf"/>
</dbReference>
<dbReference type="Pfam" id="PF03721">
    <property type="entry name" value="UDPG_MGDP_dh_N"/>
    <property type="match status" value="1"/>
</dbReference>
<reference evidence="4" key="1">
    <citation type="submission" date="2017-06" db="EMBL/GenBank/DDBJ databases">
        <authorList>
            <person name="Assis F.L."/>
            <person name="Abrahao J.S."/>
            <person name="Silva L."/>
            <person name="Khalil J.B."/>
            <person name="Rodrigues R."/>
            <person name="Silva L.S."/>
            <person name="Boratto P."/>
            <person name="Andrade M."/>
            <person name="Kroon E.G."/>
            <person name="Ribeiro B."/>
            <person name="Bergier I."/>
            <person name="Seligmann H."/>
            <person name="Ghigo E."/>
            <person name="Colson P."/>
            <person name="Levasseur A."/>
            <person name="Raoult D."/>
            <person name="Scola B.L."/>
        </authorList>
    </citation>
    <scope>NUCLEOTIDE SEQUENCE</scope>
    <source>
        <strain evidence="4">Deep ocean</strain>
    </source>
</reference>
<evidence type="ECO:0000256" key="1">
    <source>
        <dbReference type="ARBA" id="ARBA00006601"/>
    </source>
</evidence>
<dbReference type="PANTHER" id="PTHR43750">
    <property type="entry name" value="UDP-GLUCOSE 6-DEHYDROGENASE TUAD"/>
    <property type="match status" value="1"/>
</dbReference>
<dbReference type="Gene3D" id="1.10.1040.10">
    <property type="entry name" value="N-(1-d-carboxylethyl)-l-norvaline Dehydrogenase, domain 2"/>
    <property type="match status" value="1"/>
</dbReference>
<evidence type="ECO:0000313" key="4">
    <source>
        <dbReference type="EMBL" id="QKU33925.1"/>
    </source>
</evidence>
<evidence type="ECO:0000259" key="2">
    <source>
        <dbReference type="Pfam" id="PF00984"/>
    </source>
</evidence>
<comment type="similarity">
    <text evidence="1">Belongs to the UDP-glucose/GDP-mannose dehydrogenase family.</text>
</comment>
<dbReference type="PANTHER" id="PTHR43750:SF3">
    <property type="entry name" value="UDP-GLUCOSE 6-DEHYDROGENASE TUAD"/>
    <property type="match status" value="1"/>
</dbReference>
<accession>A0A6N1NEX3</accession>
<dbReference type="RefSeq" id="YP_010780536.1">
    <property type="nucleotide sequence ID" value="NC_075038.1"/>
</dbReference>
<dbReference type="Gene3D" id="3.40.50.720">
    <property type="entry name" value="NAD(P)-binding Rossmann-like Domain"/>
    <property type="match status" value="1"/>
</dbReference>
<dbReference type="InterPro" id="IPR001732">
    <property type="entry name" value="UDP-Glc/GDP-Man_DH_N"/>
</dbReference>
<dbReference type="GO" id="GO:0051287">
    <property type="term" value="F:NAD binding"/>
    <property type="evidence" value="ECO:0007669"/>
    <property type="project" value="InterPro"/>
</dbReference>
<dbReference type="SUPFAM" id="SSF51735">
    <property type="entry name" value="NAD(P)-binding Rossmann-fold domains"/>
    <property type="match status" value="1"/>
</dbReference>
<protein>
    <submittedName>
        <fullName evidence="4">Putative UDP-glucose 6-dehydrogenase</fullName>
    </submittedName>
</protein>
<sequence>MKIGVIGIGTVGGAMYKSLQEKCDNSNVTVVGYDKYKNIGTFEDVLNTEMVFLCLPTLYSHEISQYDKSAIHQICNDLAANNYKGLVVIKSTVEPTTSQNIADTYNLSIIHNPEFLSAKTAYEDFHTQKHIVIGSTKQTNPVHLENLINFFKQFYAEAEISLCTSTESESIKIFCNNFYSVKIQFFNELYLLCQKLGINYDFVKDTMIKNGWINPMHTLVPGTDGKLSYGGMCFPKDTNALLSFMKFVGTPHQVLEATVLERNALRDD</sequence>
<dbReference type="GeneID" id="80517227"/>
<feature type="domain" description="UDP-glucose/GDP-mannose dehydrogenase N-terminal" evidence="3">
    <location>
        <begin position="45"/>
        <end position="142"/>
    </location>
</feature>
<dbReference type="InterPro" id="IPR014026">
    <property type="entry name" value="UDP-Glc/GDP-Man_DH_dimer"/>
</dbReference>
<dbReference type="SUPFAM" id="SSF48179">
    <property type="entry name" value="6-phosphogluconate dehydrogenase C-terminal domain-like"/>
    <property type="match status" value="1"/>
</dbReference>
<dbReference type="KEGG" id="vg:80517227"/>
<dbReference type="EMBL" id="MF405918">
    <property type="protein sequence ID" value="QKU33925.1"/>
    <property type="molecule type" value="Genomic_DNA"/>
</dbReference>